<name>A0A369XU77_9PROT</name>
<dbReference type="NCBIfam" id="TIGR01764">
    <property type="entry name" value="excise"/>
    <property type="match status" value="1"/>
</dbReference>
<dbReference type="InterPro" id="IPR041657">
    <property type="entry name" value="HTH_17"/>
</dbReference>
<evidence type="ECO:0000313" key="2">
    <source>
        <dbReference type="EMBL" id="RDE50938.1"/>
    </source>
</evidence>
<organism evidence="2 3">
    <name type="scientific">Candidatus Accumulibacter meliphilus</name>
    <dbReference type="NCBI Taxonomy" id="2211374"/>
    <lineage>
        <taxon>Bacteria</taxon>
        <taxon>Pseudomonadati</taxon>
        <taxon>Pseudomonadota</taxon>
        <taxon>Betaproteobacteria</taxon>
        <taxon>Candidatus Accumulibacter</taxon>
    </lineage>
</organism>
<sequence length="154" mass="16537">MPTTTTTARLAKPADSEASFHGACEKSARSVVSAIRRGTTSVQNLSTPLGEMERSLTQVIEQTATLLLAGKAVRVVEEEDKKLTTQQAADLLNVSRPYLVQLLDSGLIPQLPKAGRHRRVAHSAVVAYKRCRDVEKAAALGELAALSQTHGMGY</sequence>
<dbReference type="AlphaFoldDB" id="A0A369XU77"/>
<evidence type="ECO:0000259" key="1">
    <source>
        <dbReference type="Pfam" id="PF12728"/>
    </source>
</evidence>
<dbReference type="GO" id="GO:0003677">
    <property type="term" value="F:DNA binding"/>
    <property type="evidence" value="ECO:0007669"/>
    <property type="project" value="UniProtKB-KW"/>
</dbReference>
<dbReference type="EMBL" id="QPGA01000013">
    <property type="protein sequence ID" value="RDE50938.1"/>
    <property type="molecule type" value="Genomic_DNA"/>
</dbReference>
<dbReference type="Proteomes" id="UP000253831">
    <property type="component" value="Unassembled WGS sequence"/>
</dbReference>
<feature type="domain" description="Helix-turn-helix" evidence="1">
    <location>
        <begin position="83"/>
        <end position="130"/>
    </location>
</feature>
<dbReference type="InterPro" id="IPR010093">
    <property type="entry name" value="SinI_DNA-bd"/>
</dbReference>
<comment type="caution">
    <text evidence="2">The sequence shown here is derived from an EMBL/GenBank/DDBJ whole genome shotgun (WGS) entry which is preliminary data.</text>
</comment>
<gene>
    <name evidence="2" type="ORF">DVS81_09010</name>
</gene>
<evidence type="ECO:0000313" key="3">
    <source>
        <dbReference type="Proteomes" id="UP000253831"/>
    </source>
</evidence>
<accession>A0A369XU77</accession>
<protein>
    <submittedName>
        <fullName evidence="2">DNA-binding protein</fullName>
    </submittedName>
</protein>
<dbReference type="Pfam" id="PF12728">
    <property type="entry name" value="HTH_17"/>
    <property type="match status" value="1"/>
</dbReference>
<keyword evidence="2" id="KW-0238">DNA-binding</keyword>
<proteinExistence type="predicted"/>
<reference evidence="2 3" key="1">
    <citation type="submission" date="2018-05" db="EMBL/GenBank/DDBJ databases">
        <title>Integrated omic analyses show evidence that a Ca. Accumulibacter phosphatis strain performs denitrification under micro-aerobic conditions.</title>
        <authorList>
            <person name="Camejo P.Y."/>
            <person name="Katherine M.D."/>
            <person name="Daniel N.R."/>
        </authorList>
    </citation>
    <scope>NUCLEOTIDE SEQUENCE [LARGE SCALE GENOMIC DNA]</scope>
    <source>
        <strain evidence="2">UW-LDO-IC</strain>
    </source>
</reference>